<proteinExistence type="predicted"/>
<protein>
    <submittedName>
        <fullName evidence="2">Molecular chaperone DnaJ</fullName>
    </submittedName>
</protein>
<keyword evidence="1" id="KW-0472">Membrane</keyword>
<dbReference type="STRING" id="1781255.BH720_02260"/>
<feature type="transmembrane region" description="Helical" evidence="1">
    <location>
        <begin position="177"/>
        <end position="199"/>
    </location>
</feature>
<keyword evidence="1" id="KW-0812">Transmembrane</keyword>
<dbReference type="OrthoDB" id="483084at2"/>
<evidence type="ECO:0000313" key="2">
    <source>
        <dbReference type="EMBL" id="OEJ76822.1"/>
    </source>
</evidence>
<sequence>MSDQTPYELLGLSEDASFDEIQAARIRLKEQHQGDGKQVEAIETAYDAVLMDRLRLRQEGKIKVPDRIRFPEKLVEPPVNQPSAPPKQLPGWLQRTLDTPSQADILWPLGVFSTLVVASALVPANLLQLVLLTGVGSSVYFLNRKERKFGRAVLLTLVGLFGGLLIGALIGQMLVGAGLISVAFVNPVAAIFTFVVMWLTSSFLR</sequence>
<comment type="caution">
    <text evidence="2">The sequence shown here is derived from an EMBL/GenBank/DDBJ whole genome shotgun (WGS) entry which is preliminary data.</text>
</comment>
<dbReference type="PANTHER" id="PTHR33372:SF2">
    <property type="entry name" value="PROTEIN CHAPERONE-LIKE PROTEIN OF POR1, CHLOROPLASTIC"/>
    <property type="match status" value="1"/>
</dbReference>
<name>A0A1E5QQ86_9CYAN</name>
<keyword evidence="1" id="KW-1133">Transmembrane helix</keyword>
<reference evidence="2" key="1">
    <citation type="submission" date="2016-09" db="EMBL/GenBank/DDBJ databases">
        <title>Draft genome of thermotolerant cyanobacterium Desertifilum sp. strain IPPAS B-1220.</title>
        <authorList>
            <person name="Sinetova M.A."/>
            <person name="Bolakhan K."/>
            <person name="Zayadan B.K."/>
            <person name="Mironov K.S."/>
            <person name="Ustinova V."/>
            <person name="Kupriyanova E.V."/>
            <person name="Sidorov R.A."/>
            <person name="Skrypnik A.N."/>
            <person name="Gogoleva N.E."/>
            <person name="Gogolev Y.V."/>
            <person name="Los D.A."/>
        </authorList>
    </citation>
    <scope>NUCLEOTIDE SEQUENCE [LARGE SCALE GENOMIC DNA]</scope>
    <source>
        <strain evidence="2">IPPAS B-1220</strain>
    </source>
</reference>
<gene>
    <name evidence="2" type="ORF">BH720_02260</name>
</gene>
<feature type="transmembrane region" description="Helical" evidence="1">
    <location>
        <begin position="152"/>
        <end position="171"/>
    </location>
</feature>
<dbReference type="EMBL" id="MJGC01000025">
    <property type="protein sequence ID" value="OEJ76822.1"/>
    <property type="molecule type" value="Genomic_DNA"/>
</dbReference>
<organism evidence="2">
    <name type="scientific">Desertifilum tharense IPPAS B-1220</name>
    <dbReference type="NCBI Taxonomy" id="1781255"/>
    <lineage>
        <taxon>Bacteria</taxon>
        <taxon>Bacillati</taxon>
        <taxon>Cyanobacteriota</taxon>
        <taxon>Cyanophyceae</taxon>
        <taxon>Desertifilales</taxon>
        <taxon>Desertifilaceae</taxon>
        <taxon>Desertifilum</taxon>
    </lineage>
</organism>
<accession>A0A1E5QQ86</accession>
<dbReference type="RefSeq" id="WP_069965531.1">
    <property type="nucleotide sequence ID" value="NZ_CM124774.1"/>
</dbReference>
<dbReference type="AlphaFoldDB" id="A0A1E5QQ86"/>
<evidence type="ECO:0000256" key="1">
    <source>
        <dbReference type="SAM" id="Phobius"/>
    </source>
</evidence>
<feature type="transmembrane region" description="Helical" evidence="1">
    <location>
        <begin position="105"/>
        <end position="131"/>
    </location>
</feature>
<dbReference type="Pfam" id="PF11833">
    <property type="entry name" value="CPP1-like"/>
    <property type="match status" value="1"/>
</dbReference>
<dbReference type="InterPro" id="IPR021788">
    <property type="entry name" value="CPP1-like"/>
</dbReference>
<dbReference type="PANTHER" id="PTHR33372">
    <property type="match status" value="1"/>
</dbReference>